<comment type="caution">
    <text evidence="3">The sequence shown here is derived from an EMBL/GenBank/DDBJ whole genome shotgun (WGS) entry which is preliminary data.</text>
</comment>
<dbReference type="EMBL" id="BDIP01000181">
    <property type="protein sequence ID" value="GIQ80497.1"/>
    <property type="molecule type" value="Genomic_DNA"/>
</dbReference>
<feature type="transmembrane region" description="Helical" evidence="1">
    <location>
        <begin position="70"/>
        <end position="97"/>
    </location>
</feature>
<dbReference type="OrthoDB" id="5967862at2759"/>
<dbReference type="SUPFAM" id="SSF81324">
    <property type="entry name" value="Voltage-gated potassium channels"/>
    <property type="match status" value="1"/>
</dbReference>
<dbReference type="InterPro" id="IPR013099">
    <property type="entry name" value="K_chnl_dom"/>
</dbReference>
<proteinExistence type="predicted"/>
<reference evidence="3 4" key="1">
    <citation type="journal article" date="2018" name="PLoS ONE">
        <title>The draft genome of Kipferlia bialata reveals reductive genome evolution in fornicate parasites.</title>
        <authorList>
            <person name="Tanifuji G."/>
            <person name="Takabayashi S."/>
            <person name="Kume K."/>
            <person name="Takagi M."/>
            <person name="Nakayama T."/>
            <person name="Kamikawa R."/>
            <person name="Inagaki Y."/>
            <person name="Hashimoto T."/>
        </authorList>
    </citation>
    <scope>NUCLEOTIDE SEQUENCE [LARGE SCALE GENOMIC DNA]</scope>
    <source>
        <strain evidence="3">NY0173</strain>
    </source>
</reference>
<feature type="domain" description="Potassium channel" evidence="2">
    <location>
        <begin position="185"/>
        <end position="235"/>
    </location>
</feature>
<evidence type="ECO:0000256" key="1">
    <source>
        <dbReference type="SAM" id="Phobius"/>
    </source>
</evidence>
<gene>
    <name evidence="3" type="ORF">KIPB_001305</name>
</gene>
<dbReference type="Pfam" id="PF07885">
    <property type="entry name" value="Ion_trans_2"/>
    <property type="match status" value="1"/>
</dbReference>
<feature type="transmembrane region" description="Helical" evidence="1">
    <location>
        <begin position="146"/>
        <end position="164"/>
    </location>
</feature>
<feature type="transmembrane region" description="Helical" evidence="1">
    <location>
        <begin position="103"/>
        <end position="125"/>
    </location>
</feature>
<sequence length="275" mass="30726">METLEEQSGDRVGARLEVVEEGLAEVLRLLQMQQKPSKVERTKAYYESQRLLNARVFRRGHPRVQATLEYLFRTSCILVSLIDEVILLILLCIMDVLHPDSRLYMSILFVSIAMQVVHLLFLTIVTIEMVKQLMFRVASIADMLSVYVSIVLLYAGLYTVLAYVDPTCFSGLNAEDFEGPTKALSVFGNFIYFSNVAMASVGFGDIFPSSGVARSIVFTETLMSVGFLCILFGNIEYKDPTEMEDPTPSLDMGMGPDRHGTHVPLLSVGHEDTSM</sequence>
<accession>A0A9K3CQE9</accession>
<organism evidence="3 4">
    <name type="scientific">Kipferlia bialata</name>
    <dbReference type="NCBI Taxonomy" id="797122"/>
    <lineage>
        <taxon>Eukaryota</taxon>
        <taxon>Metamonada</taxon>
        <taxon>Carpediemonas-like organisms</taxon>
        <taxon>Kipferlia</taxon>
    </lineage>
</organism>
<keyword evidence="1" id="KW-0812">Transmembrane</keyword>
<dbReference type="Proteomes" id="UP000265618">
    <property type="component" value="Unassembled WGS sequence"/>
</dbReference>
<protein>
    <recommendedName>
        <fullName evidence="2">Potassium channel domain-containing protein</fullName>
    </recommendedName>
</protein>
<dbReference type="Gene3D" id="1.10.287.70">
    <property type="match status" value="1"/>
</dbReference>
<evidence type="ECO:0000259" key="2">
    <source>
        <dbReference type="Pfam" id="PF07885"/>
    </source>
</evidence>
<evidence type="ECO:0000313" key="4">
    <source>
        <dbReference type="Proteomes" id="UP000265618"/>
    </source>
</evidence>
<keyword evidence="1" id="KW-0472">Membrane</keyword>
<dbReference type="AlphaFoldDB" id="A0A9K3CQE9"/>
<feature type="transmembrane region" description="Helical" evidence="1">
    <location>
        <begin position="184"/>
        <end position="204"/>
    </location>
</feature>
<keyword evidence="4" id="KW-1185">Reference proteome</keyword>
<feature type="transmembrane region" description="Helical" evidence="1">
    <location>
        <begin position="216"/>
        <end position="235"/>
    </location>
</feature>
<name>A0A9K3CQE9_9EUKA</name>
<keyword evidence="1" id="KW-1133">Transmembrane helix</keyword>
<evidence type="ECO:0000313" key="3">
    <source>
        <dbReference type="EMBL" id="GIQ80497.1"/>
    </source>
</evidence>